<dbReference type="InterPro" id="IPR003593">
    <property type="entry name" value="AAA+_ATPase"/>
</dbReference>
<evidence type="ECO:0000256" key="5">
    <source>
        <dbReference type="ARBA" id="ARBA00023125"/>
    </source>
</evidence>
<feature type="modified residue" description="4-aspartylphosphate" evidence="7">
    <location>
        <position position="59"/>
    </location>
</feature>
<dbReference type="EMBL" id="JBEWLY010000007">
    <property type="protein sequence ID" value="MET1754369.1"/>
    <property type="molecule type" value="Genomic_DNA"/>
</dbReference>
<sequence>MRERSSNLIRMVLIGSPGGEFRLAAEMAREAGAEVIMADCPDTALEALRRDAGDLVMVDVSLDALDFLRQLRAERIGVPVLACGIHASAERAVAAIRAGALDYIPLPPDRELIAAAILSLGHRLSSPIGSDTVLTHAVSYARAVAPSDAPVLIAGEAGTGKEVMARMIHDASGRCERFVTVECAGVSAEVIESELFGHDAGAFASAIARRTGRLEEAGEGTVFLREIGALPAITQARLAAALHDGIIHGSRGGNTPLRARLVASTSRDLAAQVAAGTFRADLLAHLGLLRIEIPPLRARGEDIEQLAVHFAERLASVNGLPLRPLSAEALQCLRRHDWPGNVRELEDVIHRALLLASGPVIEADALVLCDGSQILAADPVDGAAANELEIGPLVGRSMADVERELILQTLKRCGGNRTTASTILGISVRTMRNKLKSFLEAGISISPAV</sequence>
<evidence type="ECO:0000313" key="11">
    <source>
        <dbReference type="Proteomes" id="UP001548713"/>
    </source>
</evidence>
<dbReference type="PROSITE" id="PS50045">
    <property type="entry name" value="SIGMA54_INTERACT_4"/>
    <property type="match status" value="1"/>
</dbReference>
<dbReference type="SUPFAM" id="SSF52172">
    <property type="entry name" value="CheY-like"/>
    <property type="match status" value="1"/>
</dbReference>
<dbReference type="Gene3D" id="3.40.50.2300">
    <property type="match status" value="1"/>
</dbReference>
<feature type="domain" description="Sigma-54 factor interaction" evidence="8">
    <location>
        <begin position="127"/>
        <end position="354"/>
    </location>
</feature>
<dbReference type="PROSITE" id="PS50110">
    <property type="entry name" value="RESPONSE_REGULATORY"/>
    <property type="match status" value="1"/>
</dbReference>
<name>A0ABV2CY86_9SPHN</name>
<keyword evidence="11" id="KW-1185">Reference proteome</keyword>
<dbReference type="Pfam" id="PF02954">
    <property type="entry name" value="HTH_8"/>
    <property type="match status" value="1"/>
</dbReference>
<proteinExistence type="predicted"/>
<comment type="caution">
    <text evidence="10">The sequence shown here is derived from an EMBL/GenBank/DDBJ whole genome shotgun (WGS) entry which is preliminary data.</text>
</comment>
<dbReference type="InterPro" id="IPR002078">
    <property type="entry name" value="Sigma_54_int"/>
</dbReference>
<dbReference type="InterPro" id="IPR011006">
    <property type="entry name" value="CheY-like_superfamily"/>
</dbReference>
<dbReference type="InterPro" id="IPR002197">
    <property type="entry name" value="HTH_Fis"/>
</dbReference>
<feature type="domain" description="Response regulatory" evidence="9">
    <location>
        <begin position="10"/>
        <end position="121"/>
    </location>
</feature>
<gene>
    <name evidence="10" type="ORF">ABVV53_02655</name>
</gene>
<evidence type="ECO:0000313" key="10">
    <source>
        <dbReference type="EMBL" id="MET1754369.1"/>
    </source>
</evidence>
<dbReference type="CDD" id="cd00009">
    <property type="entry name" value="AAA"/>
    <property type="match status" value="1"/>
</dbReference>
<evidence type="ECO:0000256" key="3">
    <source>
        <dbReference type="ARBA" id="ARBA00023012"/>
    </source>
</evidence>
<keyword evidence="1" id="KW-0547">Nucleotide-binding</keyword>
<dbReference type="SUPFAM" id="SSF46689">
    <property type="entry name" value="Homeodomain-like"/>
    <property type="match status" value="1"/>
</dbReference>
<dbReference type="SMART" id="SM00382">
    <property type="entry name" value="AAA"/>
    <property type="match status" value="1"/>
</dbReference>
<dbReference type="PANTHER" id="PTHR32071:SF21">
    <property type="entry name" value="TRANSCRIPTIONAL REGULATORY PROTEIN FLGR"/>
    <property type="match status" value="1"/>
</dbReference>
<evidence type="ECO:0000259" key="9">
    <source>
        <dbReference type="PROSITE" id="PS50110"/>
    </source>
</evidence>
<evidence type="ECO:0000259" key="8">
    <source>
        <dbReference type="PROSITE" id="PS50045"/>
    </source>
</evidence>
<keyword evidence="5" id="KW-0238">DNA-binding</keyword>
<evidence type="ECO:0000256" key="2">
    <source>
        <dbReference type="ARBA" id="ARBA00022840"/>
    </source>
</evidence>
<keyword evidence="3" id="KW-0902">Two-component regulatory system</keyword>
<dbReference type="Gene3D" id="1.10.10.60">
    <property type="entry name" value="Homeodomain-like"/>
    <property type="match status" value="1"/>
</dbReference>
<evidence type="ECO:0000256" key="6">
    <source>
        <dbReference type="ARBA" id="ARBA00023163"/>
    </source>
</evidence>
<dbReference type="InterPro" id="IPR027417">
    <property type="entry name" value="P-loop_NTPase"/>
</dbReference>
<dbReference type="Gene3D" id="3.40.50.300">
    <property type="entry name" value="P-loop containing nucleotide triphosphate hydrolases"/>
    <property type="match status" value="1"/>
</dbReference>
<reference evidence="10 11" key="1">
    <citation type="submission" date="2024-07" db="EMBL/GenBank/DDBJ databases">
        <title>Novosphingobium kalidii RD2P27.</title>
        <authorList>
            <person name="Sun J.-Q."/>
        </authorList>
    </citation>
    <scope>NUCLEOTIDE SEQUENCE [LARGE SCALE GENOMIC DNA]</scope>
    <source>
        <strain evidence="10 11">RD2P27</strain>
    </source>
</reference>
<keyword evidence="7" id="KW-0597">Phosphoprotein</keyword>
<dbReference type="Gene3D" id="1.10.8.60">
    <property type="match status" value="1"/>
</dbReference>
<keyword evidence="6" id="KW-0804">Transcription</keyword>
<evidence type="ECO:0000256" key="1">
    <source>
        <dbReference type="ARBA" id="ARBA00022741"/>
    </source>
</evidence>
<dbReference type="RefSeq" id="WP_353982774.1">
    <property type="nucleotide sequence ID" value="NZ_JBEWLY010000007.1"/>
</dbReference>
<keyword evidence="2" id="KW-0067">ATP-binding</keyword>
<evidence type="ECO:0000256" key="4">
    <source>
        <dbReference type="ARBA" id="ARBA00023015"/>
    </source>
</evidence>
<dbReference type="SMART" id="SM00448">
    <property type="entry name" value="REC"/>
    <property type="match status" value="1"/>
</dbReference>
<keyword evidence="4" id="KW-0805">Transcription regulation</keyword>
<dbReference type="InterPro" id="IPR058031">
    <property type="entry name" value="AAA_lid_NorR"/>
</dbReference>
<dbReference type="CDD" id="cd00156">
    <property type="entry name" value="REC"/>
    <property type="match status" value="1"/>
</dbReference>
<dbReference type="Pfam" id="PF00072">
    <property type="entry name" value="Response_reg"/>
    <property type="match status" value="1"/>
</dbReference>
<dbReference type="PANTHER" id="PTHR32071">
    <property type="entry name" value="TRANSCRIPTIONAL REGULATORY PROTEIN"/>
    <property type="match status" value="1"/>
</dbReference>
<dbReference type="InterPro" id="IPR001789">
    <property type="entry name" value="Sig_transdc_resp-reg_receiver"/>
</dbReference>
<dbReference type="PRINTS" id="PR01590">
    <property type="entry name" value="HTHFIS"/>
</dbReference>
<protein>
    <submittedName>
        <fullName evidence="10">Sigma-54 dependent transcriptional regulator</fullName>
    </submittedName>
</protein>
<accession>A0ABV2CY86</accession>
<dbReference type="Pfam" id="PF00158">
    <property type="entry name" value="Sigma54_activat"/>
    <property type="match status" value="1"/>
</dbReference>
<dbReference type="SUPFAM" id="SSF52540">
    <property type="entry name" value="P-loop containing nucleoside triphosphate hydrolases"/>
    <property type="match status" value="1"/>
</dbReference>
<organism evidence="10 11">
    <name type="scientific">Novosphingobium kalidii</name>
    <dbReference type="NCBI Taxonomy" id="3230299"/>
    <lineage>
        <taxon>Bacteria</taxon>
        <taxon>Pseudomonadati</taxon>
        <taxon>Pseudomonadota</taxon>
        <taxon>Alphaproteobacteria</taxon>
        <taxon>Sphingomonadales</taxon>
        <taxon>Sphingomonadaceae</taxon>
        <taxon>Novosphingobium</taxon>
    </lineage>
</organism>
<dbReference type="Proteomes" id="UP001548713">
    <property type="component" value="Unassembled WGS sequence"/>
</dbReference>
<evidence type="ECO:0000256" key="7">
    <source>
        <dbReference type="PROSITE-ProRule" id="PRU00169"/>
    </source>
</evidence>
<dbReference type="InterPro" id="IPR009057">
    <property type="entry name" value="Homeodomain-like_sf"/>
</dbReference>
<dbReference type="Pfam" id="PF25601">
    <property type="entry name" value="AAA_lid_14"/>
    <property type="match status" value="1"/>
</dbReference>